<dbReference type="SUPFAM" id="SSF54665">
    <property type="entry name" value="CO dehydrogenase molybdoprotein N-domain-like"/>
    <property type="match status" value="1"/>
</dbReference>
<comment type="caution">
    <text evidence="2">The sequence shown here is derived from an EMBL/GenBank/DDBJ whole genome shotgun (WGS) entry which is preliminary data.</text>
</comment>
<dbReference type="InterPro" id="IPR008274">
    <property type="entry name" value="AldOxase/xan_DH_MoCoBD1"/>
</dbReference>
<reference evidence="2 3" key="1">
    <citation type="submission" date="2016-07" db="EMBL/GenBank/DDBJ databases">
        <title>Genomic analysis of zinc-resistant bacterium Mucilaginibacter pedocola TBZ30.</title>
        <authorList>
            <person name="Huang J."/>
            <person name="Tang J."/>
        </authorList>
    </citation>
    <scope>NUCLEOTIDE SEQUENCE [LARGE SCALE GENOMIC DNA]</scope>
    <source>
        <strain evidence="2 3">TBZ30</strain>
    </source>
</reference>
<evidence type="ECO:0000259" key="1">
    <source>
        <dbReference type="SMART" id="SM01008"/>
    </source>
</evidence>
<dbReference type="GO" id="GO:0005506">
    <property type="term" value="F:iron ion binding"/>
    <property type="evidence" value="ECO:0007669"/>
    <property type="project" value="InterPro"/>
</dbReference>
<dbReference type="InterPro" id="IPR046867">
    <property type="entry name" value="AldOxase/xan_DH_MoCoBD2"/>
</dbReference>
<dbReference type="Gene3D" id="3.30.365.10">
    <property type="entry name" value="Aldehyde oxidase/xanthine dehydrogenase, molybdopterin binding domain"/>
    <property type="match status" value="4"/>
</dbReference>
<dbReference type="SMART" id="SM01008">
    <property type="entry name" value="Ald_Xan_dh_C"/>
    <property type="match status" value="1"/>
</dbReference>
<evidence type="ECO:0000313" key="3">
    <source>
        <dbReference type="Proteomes" id="UP000189739"/>
    </source>
</evidence>
<dbReference type="InterPro" id="IPR016208">
    <property type="entry name" value="Ald_Oxase/xanthine_DH-like"/>
</dbReference>
<dbReference type="GO" id="GO:0016491">
    <property type="term" value="F:oxidoreductase activity"/>
    <property type="evidence" value="ECO:0007669"/>
    <property type="project" value="InterPro"/>
</dbReference>
<name>A0A1S9PLT2_9SPHI</name>
<dbReference type="PANTHER" id="PTHR11908:SF153">
    <property type="entry name" value="DEHYDROGENASE"/>
    <property type="match status" value="1"/>
</dbReference>
<dbReference type="EMBL" id="MBTF01000001">
    <property type="protein sequence ID" value="OOQ61518.1"/>
    <property type="molecule type" value="Genomic_DNA"/>
</dbReference>
<organism evidence="2 3">
    <name type="scientific">Mucilaginibacter pedocola</name>
    <dbReference type="NCBI Taxonomy" id="1792845"/>
    <lineage>
        <taxon>Bacteria</taxon>
        <taxon>Pseudomonadati</taxon>
        <taxon>Bacteroidota</taxon>
        <taxon>Sphingobacteriia</taxon>
        <taxon>Sphingobacteriales</taxon>
        <taxon>Sphingobacteriaceae</taxon>
        <taxon>Mucilaginibacter</taxon>
    </lineage>
</organism>
<dbReference type="InterPro" id="IPR036856">
    <property type="entry name" value="Ald_Oxase/Xan_DH_a/b_sf"/>
</dbReference>
<dbReference type="Pfam" id="PF20256">
    <property type="entry name" value="MoCoBD_2"/>
    <property type="match status" value="1"/>
</dbReference>
<dbReference type="Pfam" id="PF02738">
    <property type="entry name" value="MoCoBD_1"/>
    <property type="match status" value="1"/>
</dbReference>
<dbReference type="Gene3D" id="3.90.1170.50">
    <property type="entry name" value="Aldehyde oxidase/xanthine dehydrogenase, a/b hammerhead"/>
    <property type="match status" value="1"/>
</dbReference>
<proteinExistence type="predicted"/>
<dbReference type="InterPro" id="IPR000674">
    <property type="entry name" value="Ald_Oxase/Xan_DH_a/b"/>
</dbReference>
<evidence type="ECO:0000313" key="2">
    <source>
        <dbReference type="EMBL" id="OOQ61518.1"/>
    </source>
</evidence>
<accession>A0A1S9PLT2</accession>
<protein>
    <submittedName>
        <fullName evidence="2">Aldehyde oxidase</fullName>
    </submittedName>
</protein>
<dbReference type="AlphaFoldDB" id="A0A1S9PLT2"/>
<keyword evidence="3" id="KW-1185">Reference proteome</keyword>
<dbReference type="Pfam" id="PF01315">
    <property type="entry name" value="Ald_Xan_dh_C"/>
    <property type="match status" value="1"/>
</dbReference>
<feature type="domain" description="Aldehyde oxidase/xanthine dehydrogenase a/b hammerhead" evidence="1">
    <location>
        <begin position="22"/>
        <end position="136"/>
    </location>
</feature>
<dbReference type="PANTHER" id="PTHR11908">
    <property type="entry name" value="XANTHINE DEHYDROGENASE"/>
    <property type="match status" value="1"/>
</dbReference>
<dbReference type="SUPFAM" id="SSF56003">
    <property type="entry name" value="Molybdenum cofactor-binding domain"/>
    <property type="match status" value="1"/>
</dbReference>
<gene>
    <name evidence="2" type="ORF">BC343_00095</name>
</gene>
<dbReference type="InterPro" id="IPR037165">
    <property type="entry name" value="AldOxase/xan_DH_Mopterin-bd_sf"/>
</dbReference>
<sequence>MKEMNTTIGKPVSRLEGFEKVTGAAKYAADHHVPGLLYGYVVNSTITKGRITKIYTREVSALPGIIEILTHENRMPTAWFDIQYADMDAPSGTVFKPLHDDKIRYNGQPIALVIAESYEQARLGAAKLRVEYDEDTQHATELKGNLERARPPKPGMAFLLKPPPPKPTGDFEKAYEEAAFRAKGEYGHSAEFHNPMELFASTVLYEGKGKLAIYSKTQGTINDQTFVANVFGLKYKNVKVIAPYVGGAFGSGLRPQYQLYLAVMAALQLQRHVRVVLDRSQMFTFGHRPQTLMQMRISADGDGKVTGLNHEGYGETSAYEDYSEILVKWAPMLYPAANTLLKYNLVPLDVATPLDMRAPGGSTAFHAIECTMDQLAYQLNMDPLGLRIKNYSEADPLENKPFTSKELKACYLQGAAKFGWYGRKPEPRSMRRGNKLVGYGMATGMWDAMQMPARVEAKITPDGKLHIKSAITDIGTGTFTVMTQIAAEQFGMAMEDVIFDYGNSKLPFAPIQGGSFSTSTVGVGVVNASKALKKMLLKLAKKVSAEFKNAEVGTVTFVGGEIIYNGHALSFIKLVAANGDKPIHTKNMGYPHALKLRKYAMATHSAAFVEVEVDEDLGVATVTRALTAVAAGRIINPKTARSQILGGMVWGISKALREEALLDPAIGKYVNQNLAEYHLPVHADIKGLDVIFVEEQDQLINELGTKGVGEIGVVAITPAIANAVYHATGKRINDLPIHFDKLL</sequence>
<dbReference type="Proteomes" id="UP000189739">
    <property type="component" value="Unassembled WGS sequence"/>
</dbReference>
<dbReference type="STRING" id="1792845.BC343_00095"/>